<gene>
    <name evidence="1" type="ORF">KPL71_026718</name>
</gene>
<proteinExistence type="predicted"/>
<dbReference type="Proteomes" id="UP000829398">
    <property type="component" value="Chromosome 9"/>
</dbReference>
<keyword evidence="2" id="KW-1185">Reference proteome</keyword>
<accession>A0ACB8I1M4</accession>
<evidence type="ECO:0000313" key="1">
    <source>
        <dbReference type="EMBL" id="KAH9680867.1"/>
    </source>
</evidence>
<keyword evidence="1" id="KW-0812">Transmembrane</keyword>
<sequence length="393" mass="46228">MIISNNNQQMANEIADQLSIQIGEKLRDQFPIWSGRSIFEVPAYLRNVYQDAYEPNILSIGPYHHGKSRLNAMEEPKIGECNVTRYVTAMRTLGERARKCYAESVSLEQDQFVEMMLLDACFMTELFRKYSTSNLRGDDDPIFNLRCIIKRLRLFLISFKNQLPFFVLHEFFAMTMMPNDTEDFHGMIYSFFGSALPVDFMHLNWQPSPSRMRNNNSKVTADRKYREVIRCATELEEAGIKFMQADGESLFDMKFENGVIKFPRLNIDDDSDPFWRNLIVYEQFSSKDDTLNYVTDYMNLMECLIASPKDVELLCQHRIIKNRIGDDQVIANIFNTIGFFLHCSRRWNRWMAKLRHTYFNNPWALISFLAALFLLLLSFVQTLFTVLPFFEKR</sequence>
<reference evidence="2" key="1">
    <citation type="journal article" date="2023" name="Hortic. Res.">
        <title>A chromosome-level phased genome enabling allele-level studies in sweet orange: a case study on citrus Huanglongbing tolerance.</title>
        <authorList>
            <person name="Wu B."/>
            <person name="Yu Q."/>
            <person name="Deng Z."/>
            <person name="Duan Y."/>
            <person name="Luo F."/>
            <person name="Gmitter F. Jr."/>
        </authorList>
    </citation>
    <scope>NUCLEOTIDE SEQUENCE [LARGE SCALE GENOMIC DNA]</scope>
    <source>
        <strain evidence="2">cv. Valencia</strain>
    </source>
</reference>
<organism evidence="1 2">
    <name type="scientific">Citrus sinensis</name>
    <name type="common">Sweet orange</name>
    <name type="synonym">Citrus aurantium var. sinensis</name>
    <dbReference type="NCBI Taxonomy" id="2711"/>
    <lineage>
        <taxon>Eukaryota</taxon>
        <taxon>Viridiplantae</taxon>
        <taxon>Streptophyta</taxon>
        <taxon>Embryophyta</taxon>
        <taxon>Tracheophyta</taxon>
        <taxon>Spermatophyta</taxon>
        <taxon>Magnoliopsida</taxon>
        <taxon>eudicotyledons</taxon>
        <taxon>Gunneridae</taxon>
        <taxon>Pentapetalae</taxon>
        <taxon>rosids</taxon>
        <taxon>malvids</taxon>
        <taxon>Sapindales</taxon>
        <taxon>Rutaceae</taxon>
        <taxon>Aurantioideae</taxon>
        <taxon>Citrus</taxon>
    </lineage>
</organism>
<evidence type="ECO:0000313" key="2">
    <source>
        <dbReference type="Proteomes" id="UP000829398"/>
    </source>
</evidence>
<keyword evidence="1" id="KW-0472">Membrane</keyword>
<dbReference type="EMBL" id="CM039178">
    <property type="protein sequence ID" value="KAH9680867.1"/>
    <property type="molecule type" value="Genomic_DNA"/>
</dbReference>
<name>A0ACB8I1M4_CITSI</name>
<protein>
    <submittedName>
        <fullName evidence="1">Transmembrane protein</fullName>
    </submittedName>
</protein>
<comment type="caution">
    <text evidence="1">The sequence shown here is derived from an EMBL/GenBank/DDBJ whole genome shotgun (WGS) entry which is preliminary data.</text>
</comment>